<reference evidence="1 2" key="1">
    <citation type="submission" date="2023-03" db="EMBL/GenBank/DDBJ databases">
        <title>Genome sequencing of Aquirufa.</title>
        <authorList>
            <person name="Pitt A."/>
            <person name="Hahn M.W."/>
        </authorList>
    </citation>
    <scope>NUCLEOTIDE SEQUENCE [LARGE SCALE GENOMIC DNA]</scope>
    <source>
        <strain evidence="1 2">WAEICH-18A</strain>
    </source>
</reference>
<dbReference type="Proteomes" id="UP001321344">
    <property type="component" value="Unassembled WGS sequence"/>
</dbReference>
<comment type="caution">
    <text evidence="1">The sequence shown here is derived from an EMBL/GenBank/DDBJ whole genome shotgun (WGS) entry which is preliminary data.</text>
</comment>
<name>A0ABT6BIN0_9BACT</name>
<evidence type="ECO:0000313" key="2">
    <source>
        <dbReference type="Proteomes" id="UP001321344"/>
    </source>
</evidence>
<protein>
    <submittedName>
        <fullName evidence="1">Uncharacterized protein</fullName>
    </submittedName>
</protein>
<dbReference type="RefSeq" id="WP_276343965.1">
    <property type="nucleotide sequence ID" value="NZ_JARJOW010000003.1"/>
</dbReference>
<accession>A0ABT6BIN0</accession>
<dbReference type="EMBL" id="JARJOW010000003">
    <property type="protein sequence ID" value="MDF5690301.1"/>
    <property type="molecule type" value="Genomic_DNA"/>
</dbReference>
<proteinExistence type="predicted"/>
<keyword evidence="2" id="KW-1185">Reference proteome</keyword>
<sequence length="221" mass="25745">MFDTLLNDAISIVLKTEIVPDTVENIIKFNGVPSWVQNTPISSLIVTTGNALVDYKNMLLVKRLTVFLLGVKGLDDAQRTKFEKTYLKDEKTKSKFYNDLFITIEKLDEERKSLFLSNIFRSLINEEISKEDFFRFSHIISALYIEYLDEFLKPFQSGNYKTFLHRKPDLNIIFESHGLVERTITTEKDSITIGKEIQKVKTKYKTTQFGLYFKKHCISSK</sequence>
<organism evidence="1 2">
    <name type="scientific">Aquirufa aurantiipilula</name>
    <dbReference type="NCBI Taxonomy" id="2696561"/>
    <lineage>
        <taxon>Bacteria</taxon>
        <taxon>Pseudomonadati</taxon>
        <taxon>Bacteroidota</taxon>
        <taxon>Cytophagia</taxon>
        <taxon>Cytophagales</taxon>
        <taxon>Flectobacillaceae</taxon>
        <taxon>Aquirufa</taxon>
    </lineage>
</organism>
<gene>
    <name evidence="1" type="ORF">PQG43_05460</name>
</gene>
<evidence type="ECO:0000313" key="1">
    <source>
        <dbReference type="EMBL" id="MDF5690301.1"/>
    </source>
</evidence>